<organism evidence="3">
    <name type="scientific">Phaeodactylum tricornutum</name>
    <name type="common">Diatom</name>
    <dbReference type="NCBI Taxonomy" id="2850"/>
    <lineage>
        <taxon>Eukaryota</taxon>
        <taxon>Sar</taxon>
        <taxon>Stramenopiles</taxon>
        <taxon>Ochrophyta</taxon>
        <taxon>Bacillariophyta</taxon>
        <taxon>Bacillariophyceae</taxon>
        <taxon>Bacillariophycidae</taxon>
        <taxon>Naviculales</taxon>
        <taxon>Phaeodactylaceae</taxon>
        <taxon>Phaeodactylum</taxon>
    </lineage>
</organism>
<feature type="signal peptide" evidence="2">
    <location>
        <begin position="1"/>
        <end position="26"/>
    </location>
</feature>
<feature type="transmembrane region" description="Helical" evidence="1">
    <location>
        <begin position="153"/>
        <end position="173"/>
    </location>
</feature>
<evidence type="ECO:0000256" key="2">
    <source>
        <dbReference type="SAM" id="SignalP"/>
    </source>
</evidence>
<evidence type="ECO:0000313" key="3">
    <source>
        <dbReference type="EMBL" id="CAG9286704.1"/>
    </source>
</evidence>
<reference evidence="3" key="1">
    <citation type="submission" date="2022-02" db="EMBL/GenBank/DDBJ databases">
        <authorList>
            <person name="Giguere J D."/>
        </authorList>
    </citation>
    <scope>NUCLEOTIDE SEQUENCE</scope>
    <source>
        <strain evidence="3">CCAP 1055/1</strain>
    </source>
</reference>
<dbReference type="Proteomes" id="UP000836788">
    <property type="component" value="Chromosome 23"/>
</dbReference>
<gene>
    <name evidence="3" type="ORF">PTTT1_LOCUS33188</name>
</gene>
<keyword evidence="1" id="KW-0812">Transmembrane</keyword>
<accession>A0A8J9S8T5</accession>
<dbReference type="OMA" id="AAYCGSF"/>
<sequence>MTVRMLTVRNSLAFVSLALLLSSSVAWLPRPSLALLPTASSSPVLTGPAFPATVVVESLPHSTPDENSSLVIEDSVEAPSPVPLEQRTSLVLQYGPTAVSVWTGTLATFVLNNVGNIGPIPASSAVSLAAALGLPEKFALAVMCGSFAGMVRFAVVPSILAGGLLGVCCAGMLRLFDSKGWLVGCGGRLGFVAQVACTMQFVARGSWGLLAASPATPSVAALVNPSLYAPSRLLSSFTQLPSIVLSTIAGGIFMRSWKQVLGQSSKPVVKRIGSSVGAVGATGLLGSALIPAAAGPIFCGSFIGMSAPGKLPTLTSLVGACAMAGACQVAMTGVLLGGWGGKLGTAALLGVVLYRGLTHLIGEPSTELTPKPMVTHEPVPVISPVQ</sequence>
<keyword evidence="2" id="KW-0732">Signal</keyword>
<keyword evidence="1" id="KW-0472">Membrane</keyword>
<feature type="transmembrane region" description="Helical" evidence="1">
    <location>
        <begin position="314"/>
        <end position="336"/>
    </location>
</feature>
<feature type="transmembrane region" description="Helical" evidence="1">
    <location>
        <begin position="275"/>
        <end position="294"/>
    </location>
</feature>
<evidence type="ECO:0000256" key="1">
    <source>
        <dbReference type="SAM" id="Phobius"/>
    </source>
</evidence>
<dbReference type="AlphaFoldDB" id="A0A8J9S8T5"/>
<keyword evidence="1" id="KW-1133">Transmembrane helix</keyword>
<feature type="chain" id="PRO_5035469043" evidence="2">
    <location>
        <begin position="27"/>
        <end position="386"/>
    </location>
</feature>
<proteinExistence type="predicted"/>
<feature type="transmembrane region" description="Helical" evidence="1">
    <location>
        <begin position="233"/>
        <end position="254"/>
    </location>
</feature>
<protein>
    <submittedName>
        <fullName evidence="3">Uncharacterized protein</fullName>
    </submittedName>
</protein>
<dbReference type="EMBL" id="OU594964">
    <property type="protein sequence ID" value="CAG9286704.1"/>
    <property type="molecule type" value="Genomic_DNA"/>
</dbReference>
<name>A0A8J9S8T5_PHATR</name>